<proteinExistence type="predicted"/>
<organism evidence="4 5">
    <name type="scientific">Mucuna pruriens</name>
    <name type="common">Velvet bean</name>
    <name type="synonym">Dolichos pruriens</name>
    <dbReference type="NCBI Taxonomy" id="157652"/>
    <lineage>
        <taxon>Eukaryota</taxon>
        <taxon>Viridiplantae</taxon>
        <taxon>Streptophyta</taxon>
        <taxon>Embryophyta</taxon>
        <taxon>Tracheophyta</taxon>
        <taxon>Spermatophyta</taxon>
        <taxon>Magnoliopsida</taxon>
        <taxon>eudicotyledons</taxon>
        <taxon>Gunneridae</taxon>
        <taxon>Pentapetalae</taxon>
        <taxon>rosids</taxon>
        <taxon>fabids</taxon>
        <taxon>Fabales</taxon>
        <taxon>Fabaceae</taxon>
        <taxon>Papilionoideae</taxon>
        <taxon>50 kb inversion clade</taxon>
        <taxon>NPAAA clade</taxon>
        <taxon>indigoferoid/millettioid clade</taxon>
        <taxon>Phaseoleae</taxon>
        <taxon>Mucuna</taxon>
    </lineage>
</organism>
<dbReference type="SUPFAM" id="SSF54197">
    <property type="entry name" value="HIT-like"/>
    <property type="match status" value="1"/>
</dbReference>
<dbReference type="OrthoDB" id="672793at2759"/>
<dbReference type="PROSITE" id="PS51084">
    <property type="entry name" value="HIT_2"/>
    <property type="match status" value="1"/>
</dbReference>
<dbReference type="InterPro" id="IPR036265">
    <property type="entry name" value="HIT-like_sf"/>
</dbReference>
<evidence type="ECO:0000313" key="5">
    <source>
        <dbReference type="Proteomes" id="UP000257109"/>
    </source>
</evidence>
<dbReference type="InterPro" id="IPR001310">
    <property type="entry name" value="Histidine_triad_HIT"/>
</dbReference>
<dbReference type="EMBL" id="QJKJ01006830">
    <property type="protein sequence ID" value="RDX85288.1"/>
    <property type="molecule type" value="Genomic_DNA"/>
</dbReference>
<reference evidence="4" key="1">
    <citation type="submission" date="2018-05" db="EMBL/GenBank/DDBJ databases">
        <title>Draft genome of Mucuna pruriens seed.</title>
        <authorList>
            <person name="Nnadi N.E."/>
            <person name="Vos R."/>
            <person name="Hasami M.H."/>
            <person name="Devisetty U.K."/>
            <person name="Aguiy J.C."/>
        </authorList>
    </citation>
    <scope>NUCLEOTIDE SEQUENCE [LARGE SCALE GENOMIC DNA]</scope>
    <source>
        <strain evidence="4">JCA_2017</strain>
    </source>
</reference>
<dbReference type="Proteomes" id="UP000257109">
    <property type="component" value="Unassembled WGS sequence"/>
</dbReference>
<evidence type="ECO:0000256" key="1">
    <source>
        <dbReference type="PIRSR" id="PIRSR601310-1"/>
    </source>
</evidence>
<comment type="caution">
    <text evidence="4">The sequence shown here is derived from an EMBL/GenBank/DDBJ whole genome shotgun (WGS) entry which is preliminary data.</text>
</comment>
<evidence type="ECO:0000313" key="4">
    <source>
        <dbReference type="EMBL" id="RDX85288.1"/>
    </source>
</evidence>
<keyword evidence="5" id="KW-1185">Reference proteome</keyword>
<dbReference type="Pfam" id="PF01230">
    <property type="entry name" value="HIT"/>
    <property type="match status" value="1"/>
</dbReference>
<comment type="caution">
    <text evidence="2">Lacks conserved residue(s) required for the propagation of feature annotation.</text>
</comment>
<sequence>FDKILNKEIPSSVVYEDEKVKAFQDTNPEAPVHVLVIPKFIDGLTEVGKAEDRHEEILSQLLYAAKNSSREKRFLDGFCVVINSGPRQTVNLLHLHVLGGRQMSWPPG</sequence>
<dbReference type="Gene3D" id="3.30.428.10">
    <property type="entry name" value="HIT-like"/>
    <property type="match status" value="1"/>
</dbReference>
<dbReference type="PRINTS" id="PR00332">
    <property type="entry name" value="HISTRIAD"/>
</dbReference>
<dbReference type="InterPro" id="IPR011146">
    <property type="entry name" value="HIT-like"/>
</dbReference>
<dbReference type="AlphaFoldDB" id="A0A371G423"/>
<dbReference type="STRING" id="157652.A0A371G423"/>
<name>A0A371G423_MUCPR</name>
<gene>
    <name evidence="4" type="primary">ZBP14</name>
    <name evidence="4" type="ORF">CR513_33529</name>
</gene>
<evidence type="ECO:0000259" key="3">
    <source>
        <dbReference type="PROSITE" id="PS51084"/>
    </source>
</evidence>
<evidence type="ECO:0000256" key="2">
    <source>
        <dbReference type="PROSITE-ProRule" id="PRU00464"/>
    </source>
</evidence>
<feature type="domain" description="HIT" evidence="3">
    <location>
        <begin position="1"/>
        <end position="108"/>
    </location>
</feature>
<feature type="non-terminal residue" evidence="4">
    <location>
        <position position="108"/>
    </location>
</feature>
<feature type="active site" description="Tele-AMP-histidine intermediate" evidence="1">
    <location>
        <position position="94"/>
    </location>
</feature>
<accession>A0A371G423</accession>
<protein>
    <submittedName>
        <fullName evidence="4">14 kDa zinc-binding protein</fullName>
    </submittedName>
</protein>
<dbReference type="PANTHER" id="PTHR23089">
    <property type="entry name" value="HISTIDINE TRIAD HIT PROTEIN"/>
    <property type="match status" value="1"/>
</dbReference>
<feature type="non-terminal residue" evidence="4">
    <location>
        <position position="1"/>
    </location>
</feature>
<dbReference type="GO" id="GO:0047627">
    <property type="term" value="F:adenylylsulfatase activity"/>
    <property type="evidence" value="ECO:0007669"/>
    <property type="project" value="UniProtKB-ARBA"/>
</dbReference>